<dbReference type="Pfam" id="PF02319">
    <property type="entry name" value="WHD_E2F_TDP"/>
    <property type="match status" value="1"/>
</dbReference>
<dbReference type="Gene3D" id="6.10.250.540">
    <property type="match status" value="1"/>
</dbReference>
<keyword evidence="5" id="KW-0539">Nucleus</keyword>
<dbReference type="InterPro" id="IPR036390">
    <property type="entry name" value="WH_DNA-bd_sf"/>
</dbReference>
<dbReference type="InterPro" id="IPR036388">
    <property type="entry name" value="WH-like_DNA-bd_sf"/>
</dbReference>
<gene>
    <name evidence="8" type="ORF">CPOL0286_LOCUS26</name>
</gene>
<dbReference type="SMART" id="SM01372">
    <property type="entry name" value="E2F_TDP"/>
    <property type="match status" value="1"/>
</dbReference>
<dbReference type="EMBL" id="HBKO01000058">
    <property type="protein sequence ID" value="CAE2194676.1"/>
    <property type="molecule type" value="Transcribed_RNA"/>
</dbReference>
<keyword evidence="3 5" id="KW-0238">DNA-binding</keyword>
<comment type="similarity">
    <text evidence="1 5">Belongs to the E2F/DP family.</text>
</comment>
<dbReference type="PANTHER" id="PTHR12081">
    <property type="entry name" value="TRANSCRIPTION FACTOR E2F"/>
    <property type="match status" value="1"/>
</dbReference>
<dbReference type="InterPro" id="IPR032198">
    <property type="entry name" value="E2F_CC-MB"/>
</dbReference>
<dbReference type="PANTHER" id="PTHR12081:SF18">
    <property type="entry name" value="TRANSCRIPTION FACTOR E2F2-RELATED"/>
    <property type="match status" value="1"/>
</dbReference>
<feature type="compositionally biased region" description="Polar residues" evidence="6">
    <location>
        <begin position="251"/>
        <end position="263"/>
    </location>
</feature>
<proteinExistence type="inferred from homology"/>
<dbReference type="SUPFAM" id="SSF144074">
    <property type="entry name" value="E2F-DP heterodimerization region"/>
    <property type="match status" value="1"/>
</dbReference>
<dbReference type="Gene3D" id="1.10.10.10">
    <property type="entry name" value="Winged helix-like DNA-binding domain superfamily/Winged helix DNA-binding domain"/>
    <property type="match status" value="1"/>
</dbReference>
<keyword evidence="2 5" id="KW-0805">Transcription regulation</keyword>
<feature type="compositionally biased region" description="Acidic residues" evidence="6">
    <location>
        <begin position="18"/>
        <end position="28"/>
    </location>
</feature>
<feature type="domain" description="E2F/DP family winged-helix DNA-binding" evidence="7">
    <location>
        <begin position="50"/>
        <end position="115"/>
    </location>
</feature>
<organism evidence="8">
    <name type="scientific">Prymnesium polylepis</name>
    <dbReference type="NCBI Taxonomy" id="72548"/>
    <lineage>
        <taxon>Eukaryota</taxon>
        <taxon>Haptista</taxon>
        <taxon>Haptophyta</taxon>
        <taxon>Prymnesiophyceae</taxon>
        <taxon>Prymnesiales</taxon>
        <taxon>Prymnesiaceae</taxon>
        <taxon>Prymnesium</taxon>
    </lineage>
</organism>
<dbReference type="InterPro" id="IPR015633">
    <property type="entry name" value="E2F"/>
</dbReference>
<name>A0A6T7WM51_9EUKA</name>
<evidence type="ECO:0000256" key="4">
    <source>
        <dbReference type="ARBA" id="ARBA00023163"/>
    </source>
</evidence>
<reference evidence="8" key="1">
    <citation type="submission" date="2021-01" db="EMBL/GenBank/DDBJ databases">
        <authorList>
            <person name="Corre E."/>
            <person name="Pelletier E."/>
            <person name="Niang G."/>
            <person name="Scheremetjew M."/>
            <person name="Finn R."/>
            <person name="Kale V."/>
            <person name="Holt S."/>
            <person name="Cochrane G."/>
            <person name="Meng A."/>
            <person name="Brown T."/>
            <person name="Cohen L."/>
        </authorList>
    </citation>
    <scope>NUCLEOTIDE SEQUENCE</scope>
    <source>
        <strain evidence="8">UIO037</strain>
    </source>
</reference>
<sequence length="330" mass="35999">MSNSCVQAMLGLQHADGVVDDPDDEEPADGAADKGEIPEGIAMPKQKTCRYDSSLGLLTKKFVALIQGAPEGVLDLNQAATALGVQKRRIYDITNVLEGIGLIEKRSKNNIQWKGMGVTGTMNTQQDLQALKDQVKVTTSHERWLDHAIAQMQQMLQGLADDHRCSHQAFVTHDDVRTISAFAADTVIAIKAPSGTTLEVPDPDEGMEYPQRRYQVYLKSTSGPVEVFLVSPADQTDGDAPRPQWTGIDSLDTNACDPTQDANNGRRKRSREGGIMRSSASQSEARVSPIRCGEPSLKLIPVHTAYDLWADQAMVGVNDLFELQGVADRE</sequence>
<dbReference type="CDD" id="cd14660">
    <property type="entry name" value="E2F_DD"/>
    <property type="match status" value="1"/>
</dbReference>
<feature type="region of interest" description="Disordered" evidence="6">
    <location>
        <begin position="16"/>
        <end position="37"/>
    </location>
</feature>
<dbReference type="InterPro" id="IPR037241">
    <property type="entry name" value="E2F-DP_heterodim"/>
</dbReference>
<dbReference type="SUPFAM" id="SSF46785">
    <property type="entry name" value="Winged helix' DNA-binding domain"/>
    <property type="match status" value="1"/>
</dbReference>
<dbReference type="AlphaFoldDB" id="A0A6T7WM51"/>
<dbReference type="GO" id="GO:0000978">
    <property type="term" value="F:RNA polymerase II cis-regulatory region sequence-specific DNA binding"/>
    <property type="evidence" value="ECO:0007669"/>
    <property type="project" value="InterPro"/>
</dbReference>
<evidence type="ECO:0000256" key="1">
    <source>
        <dbReference type="ARBA" id="ARBA00010940"/>
    </source>
</evidence>
<protein>
    <recommendedName>
        <fullName evidence="7">E2F/DP family winged-helix DNA-binding domain-containing protein</fullName>
    </recommendedName>
</protein>
<feature type="region of interest" description="Disordered" evidence="6">
    <location>
        <begin position="233"/>
        <end position="289"/>
    </location>
</feature>
<evidence type="ECO:0000256" key="2">
    <source>
        <dbReference type="ARBA" id="ARBA00023015"/>
    </source>
</evidence>
<dbReference type="GO" id="GO:0090575">
    <property type="term" value="C:RNA polymerase II transcription regulator complex"/>
    <property type="evidence" value="ECO:0007669"/>
    <property type="project" value="TreeGrafter"/>
</dbReference>
<dbReference type="FunFam" id="1.10.10.10:FF:000008">
    <property type="entry name" value="E2F transcription factor 1"/>
    <property type="match status" value="1"/>
</dbReference>
<dbReference type="Pfam" id="PF16421">
    <property type="entry name" value="E2F_CC-MB"/>
    <property type="match status" value="1"/>
</dbReference>
<accession>A0A6T7WM51</accession>
<evidence type="ECO:0000256" key="3">
    <source>
        <dbReference type="ARBA" id="ARBA00023125"/>
    </source>
</evidence>
<keyword evidence="4 5" id="KW-0804">Transcription</keyword>
<evidence type="ECO:0000313" key="8">
    <source>
        <dbReference type="EMBL" id="CAE2194676.1"/>
    </source>
</evidence>
<evidence type="ECO:0000256" key="5">
    <source>
        <dbReference type="RuleBase" id="RU003796"/>
    </source>
</evidence>
<evidence type="ECO:0000259" key="7">
    <source>
        <dbReference type="SMART" id="SM01372"/>
    </source>
</evidence>
<dbReference type="InterPro" id="IPR003316">
    <property type="entry name" value="E2F_WHTH_DNA-bd_dom"/>
</dbReference>
<dbReference type="GO" id="GO:0046983">
    <property type="term" value="F:protein dimerization activity"/>
    <property type="evidence" value="ECO:0007669"/>
    <property type="project" value="InterPro"/>
</dbReference>
<comment type="subcellular location">
    <subcellularLocation>
        <location evidence="5">Nucleus</location>
    </subcellularLocation>
</comment>
<dbReference type="GO" id="GO:0000981">
    <property type="term" value="F:DNA-binding transcription factor activity, RNA polymerase II-specific"/>
    <property type="evidence" value="ECO:0007669"/>
    <property type="project" value="TreeGrafter"/>
</dbReference>
<evidence type="ECO:0000256" key="6">
    <source>
        <dbReference type="SAM" id="MobiDB-lite"/>
    </source>
</evidence>